<feature type="transmembrane region" description="Helical" evidence="5">
    <location>
        <begin position="29"/>
        <end position="51"/>
    </location>
</feature>
<gene>
    <name evidence="7" type="ORF">ACFFGY_01445</name>
</gene>
<proteinExistence type="inferred from homology"/>
<evidence type="ECO:0000256" key="5">
    <source>
        <dbReference type="RuleBase" id="RU363032"/>
    </source>
</evidence>
<evidence type="ECO:0000256" key="3">
    <source>
        <dbReference type="ARBA" id="ARBA00022989"/>
    </source>
</evidence>
<sequence>MSDLTLGIPRAIARSRGSRFAGSQRAGTYAFLLLVSLVFLIPLAVILLTAVKPMAEIRAGSIFLPPMAPTLEPFAKAWSSACTGLSCNGVSAGFWNSVRIVVPSVLLSVLAGAITGYALAQWRFRGADLIMTALMLGAFIPYQVILYPIVRIFSTLSLYNSLAGIITIHVLFGLPVMTLIFRNFYVGLPVELVKAARVDGAGFFRIFFSIMLPMSRNILVVAMIMQFTSIWNDYLLGLIFAGRDNLPMTVQLNNIVNSTMGEVEYNVNMAATLLTALPPLLVYFLSGRYFVSGITAGAVKG</sequence>
<dbReference type="RefSeq" id="WP_377042581.1">
    <property type="nucleotide sequence ID" value="NZ_JBHLUN010000001.1"/>
</dbReference>
<feature type="transmembrane region" description="Helical" evidence="5">
    <location>
        <begin position="100"/>
        <end position="120"/>
    </location>
</feature>
<reference evidence="7 8" key="1">
    <citation type="submission" date="2024-09" db="EMBL/GenBank/DDBJ databases">
        <authorList>
            <person name="Sun Q."/>
            <person name="Mori K."/>
        </authorList>
    </citation>
    <scope>NUCLEOTIDE SEQUENCE [LARGE SCALE GENOMIC DNA]</scope>
    <source>
        <strain evidence="7 8">TBRC 5777</strain>
    </source>
</reference>
<dbReference type="SUPFAM" id="SSF161098">
    <property type="entry name" value="MetI-like"/>
    <property type="match status" value="1"/>
</dbReference>
<dbReference type="EMBL" id="JBHLUN010000001">
    <property type="protein sequence ID" value="MFC0406893.1"/>
    <property type="molecule type" value="Genomic_DNA"/>
</dbReference>
<dbReference type="Proteomes" id="UP001589865">
    <property type="component" value="Unassembled WGS sequence"/>
</dbReference>
<feature type="transmembrane region" description="Helical" evidence="5">
    <location>
        <begin position="267"/>
        <end position="285"/>
    </location>
</feature>
<feature type="transmembrane region" description="Helical" evidence="5">
    <location>
        <begin position="162"/>
        <end position="181"/>
    </location>
</feature>
<dbReference type="PROSITE" id="PS50928">
    <property type="entry name" value="ABC_TM1"/>
    <property type="match status" value="1"/>
</dbReference>
<evidence type="ECO:0000256" key="4">
    <source>
        <dbReference type="ARBA" id="ARBA00023136"/>
    </source>
</evidence>
<evidence type="ECO:0000259" key="6">
    <source>
        <dbReference type="PROSITE" id="PS50928"/>
    </source>
</evidence>
<dbReference type="InterPro" id="IPR000515">
    <property type="entry name" value="MetI-like"/>
</dbReference>
<dbReference type="Pfam" id="PF00528">
    <property type="entry name" value="BPD_transp_1"/>
    <property type="match status" value="1"/>
</dbReference>
<comment type="subcellular location">
    <subcellularLocation>
        <location evidence="1 5">Cell membrane</location>
        <topology evidence="1 5">Multi-pass membrane protein</topology>
    </subcellularLocation>
</comment>
<dbReference type="Gene3D" id="1.10.3720.10">
    <property type="entry name" value="MetI-like"/>
    <property type="match status" value="1"/>
</dbReference>
<comment type="similarity">
    <text evidence="5">Belongs to the binding-protein-dependent transport system permease family.</text>
</comment>
<keyword evidence="2 5" id="KW-0812">Transmembrane</keyword>
<evidence type="ECO:0000313" key="7">
    <source>
        <dbReference type="EMBL" id="MFC0406893.1"/>
    </source>
</evidence>
<comment type="caution">
    <text evidence="7">The sequence shown here is derived from an EMBL/GenBank/DDBJ whole genome shotgun (WGS) entry which is preliminary data.</text>
</comment>
<keyword evidence="5" id="KW-0813">Transport</keyword>
<evidence type="ECO:0000256" key="2">
    <source>
        <dbReference type="ARBA" id="ARBA00022692"/>
    </source>
</evidence>
<dbReference type="InterPro" id="IPR035906">
    <property type="entry name" value="MetI-like_sf"/>
</dbReference>
<feature type="transmembrane region" description="Helical" evidence="5">
    <location>
        <begin position="202"/>
        <end position="225"/>
    </location>
</feature>
<protein>
    <submittedName>
        <fullName evidence="7">Carbohydrate ABC transporter permease</fullName>
    </submittedName>
</protein>
<organism evidence="7 8">
    <name type="scientific">Roseomonas elaeocarpi</name>
    <dbReference type="NCBI Taxonomy" id="907779"/>
    <lineage>
        <taxon>Bacteria</taxon>
        <taxon>Pseudomonadati</taxon>
        <taxon>Pseudomonadota</taxon>
        <taxon>Alphaproteobacteria</taxon>
        <taxon>Acetobacterales</taxon>
        <taxon>Roseomonadaceae</taxon>
        <taxon>Roseomonas</taxon>
    </lineage>
</organism>
<evidence type="ECO:0000256" key="1">
    <source>
        <dbReference type="ARBA" id="ARBA00004651"/>
    </source>
</evidence>
<keyword evidence="8" id="KW-1185">Reference proteome</keyword>
<keyword evidence="3 5" id="KW-1133">Transmembrane helix</keyword>
<feature type="domain" description="ABC transmembrane type-1" evidence="6">
    <location>
        <begin position="94"/>
        <end position="286"/>
    </location>
</feature>
<evidence type="ECO:0000313" key="8">
    <source>
        <dbReference type="Proteomes" id="UP001589865"/>
    </source>
</evidence>
<keyword evidence="4 5" id="KW-0472">Membrane</keyword>
<dbReference type="CDD" id="cd06261">
    <property type="entry name" value="TM_PBP2"/>
    <property type="match status" value="1"/>
</dbReference>
<dbReference type="PANTHER" id="PTHR43879:SF1">
    <property type="entry name" value="GLUCOSE IMPORT SYSTEM PERMEASE PROTEIN GLCU"/>
    <property type="match status" value="1"/>
</dbReference>
<accession>A0ABV6JMG1</accession>
<dbReference type="PANTHER" id="PTHR43879">
    <property type="entry name" value="ABC TRANSPORTER PERMEASE PROTEIN"/>
    <property type="match status" value="1"/>
</dbReference>
<feature type="transmembrane region" description="Helical" evidence="5">
    <location>
        <begin position="129"/>
        <end position="150"/>
    </location>
</feature>
<name>A0ABV6JMG1_9PROT</name>